<gene>
    <name evidence="2" type="ORF">AVDCRST_MAG50-2020</name>
</gene>
<dbReference type="Pfam" id="PF00300">
    <property type="entry name" value="His_Phos_1"/>
    <property type="match status" value="1"/>
</dbReference>
<dbReference type="AlphaFoldDB" id="A0A6J4IBB0"/>
<evidence type="ECO:0000313" key="2">
    <source>
        <dbReference type="EMBL" id="CAA9246505.1"/>
    </source>
</evidence>
<protein>
    <submittedName>
        <fullName evidence="2">Mlr7505 protein</fullName>
    </submittedName>
</protein>
<reference evidence="2" key="1">
    <citation type="submission" date="2020-02" db="EMBL/GenBank/DDBJ databases">
        <authorList>
            <person name="Meier V. D."/>
        </authorList>
    </citation>
    <scope>NUCLEOTIDE SEQUENCE</scope>
    <source>
        <strain evidence="2">AVDCRST_MAG50</strain>
    </source>
</reference>
<dbReference type="EMBL" id="CADCTF010000101">
    <property type="protein sequence ID" value="CAA9246505.1"/>
    <property type="molecule type" value="Genomic_DNA"/>
</dbReference>
<dbReference type="InterPro" id="IPR013078">
    <property type="entry name" value="His_Pase_superF_clade-1"/>
</dbReference>
<feature type="region of interest" description="Disordered" evidence="1">
    <location>
        <begin position="175"/>
        <end position="201"/>
    </location>
</feature>
<name>A0A6J4IBB0_9ACTN</name>
<dbReference type="SUPFAM" id="SSF53254">
    <property type="entry name" value="Phosphoglycerate mutase-like"/>
    <property type="match status" value="1"/>
</dbReference>
<organism evidence="2">
    <name type="scientific">uncultured Acidimicrobiales bacterium</name>
    <dbReference type="NCBI Taxonomy" id="310071"/>
    <lineage>
        <taxon>Bacteria</taxon>
        <taxon>Bacillati</taxon>
        <taxon>Actinomycetota</taxon>
        <taxon>Acidimicrobiia</taxon>
        <taxon>Acidimicrobiales</taxon>
        <taxon>environmental samples</taxon>
    </lineage>
</organism>
<dbReference type="CDD" id="cd07040">
    <property type="entry name" value="HP"/>
    <property type="match status" value="1"/>
</dbReference>
<evidence type="ECO:0000256" key="1">
    <source>
        <dbReference type="SAM" id="MobiDB-lite"/>
    </source>
</evidence>
<proteinExistence type="predicted"/>
<sequence>MTGDEGAGSRVLRYVTHPEVAIDPETAVGSWRLSSEGVRRAEAMCRRPWVGRITRIVSSDETKAVQTAEVLAAHTGVEVEVRLGIGENDRSATGFVPPARFEQLADRFFAEPEASVEGWERAVDAQLRIVTGLRDLLSEVRSGDVAVIGHGGVGTLWYCALAGLPIDRRHDQPHQGHYFTVDRGSGLPTHGWQPIDRGGPG</sequence>
<dbReference type="InterPro" id="IPR029033">
    <property type="entry name" value="His_PPase_superfam"/>
</dbReference>
<dbReference type="Gene3D" id="3.40.50.1240">
    <property type="entry name" value="Phosphoglycerate mutase-like"/>
    <property type="match status" value="1"/>
</dbReference>
<accession>A0A6J4IBB0</accession>